<sequence>MFRSLGERGGVHEPLKRIKLSAKYSRDIKIEDFVTKNTMTFFHRLNIPVVNDHVERGVELMQAYSALIMKNEAQEQYL</sequence>
<evidence type="ECO:0000313" key="1">
    <source>
        <dbReference type="EMBL" id="KAJ8877609.1"/>
    </source>
</evidence>
<name>A0ABQ9GZY6_9NEOP</name>
<organism evidence="1 2">
    <name type="scientific">Dryococelus australis</name>
    <dbReference type="NCBI Taxonomy" id="614101"/>
    <lineage>
        <taxon>Eukaryota</taxon>
        <taxon>Metazoa</taxon>
        <taxon>Ecdysozoa</taxon>
        <taxon>Arthropoda</taxon>
        <taxon>Hexapoda</taxon>
        <taxon>Insecta</taxon>
        <taxon>Pterygota</taxon>
        <taxon>Neoptera</taxon>
        <taxon>Polyneoptera</taxon>
        <taxon>Phasmatodea</taxon>
        <taxon>Verophasmatodea</taxon>
        <taxon>Anareolatae</taxon>
        <taxon>Phasmatidae</taxon>
        <taxon>Eurycanthinae</taxon>
        <taxon>Dryococelus</taxon>
    </lineage>
</organism>
<dbReference type="EMBL" id="JARBHB010000008">
    <property type="protein sequence ID" value="KAJ8877609.1"/>
    <property type="molecule type" value="Genomic_DNA"/>
</dbReference>
<dbReference type="Proteomes" id="UP001159363">
    <property type="component" value="Chromosome 7"/>
</dbReference>
<comment type="caution">
    <text evidence="1">The sequence shown here is derived from an EMBL/GenBank/DDBJ whole genome shotgun (WGS) entry which is preliminary data.</text>
</comment>
<proteinExistence type="predicted"/>
<protein>
    <submittedName>
        <fullName evidence="1">Uncharacterized protein</fullName>
    </submittedName>
</protein>
<reference evidence="1 2" key="1">
    <citation type="submission" date="2023-02" db="EMBL/GenBank/DDBJ databases">
        <title>LHISI_Scaffold_Assembly.</title>
        <authorList>
            <person name="Stuart O.P."/>
            <person name="Cleave R."/>
            <person name="Magrath M.J.L."/>
            <person name="Mikheyev A.S."/>
        </authorList>
    </citation>
    <scope>NUCLEOTIDE SEQUENCE [LARGE SCALE GENOMIC DNA]</scope>
    <source>
        <strain evidence="1">Daus_M_001</strain>
        <tissue evidence="1">Leg muscle</tissue>
    </source>
</reference>
<gene>
    <name evidence="1" type="ORF">PR048_022064</name>
</gene>
<keyword evidence="2" id="KW-1185">Reference proteome</keyword>
<evidence type="ECO:0000313" key="2">
    <source>
        <dbReference type="Proteomes" id="UP001159363"/>
    </source>
</evidence>
<accession>A0ABQ9GZY6</accession>